<evidence type="ECO:0000313" key="4">
    <source>
        <dbReference type="Proteomes" id="UP000499080"/>
    </source>
</evidence>
<keyword evidence="1" id="KW-0732">Signal</keyword>
<feature type="signal peptide" evidence="1">
    <location>
        <begin position="1"/>
        <end position="15"/>
    </location>
</feature>
<feature type="non-terminal residue" evidence="2">
    <location>
        <position position="1"/>
    </location>
</feature>
<dbReference type="AlphaFoldDB" id="A0A4Y2AR83"/>
<accession>A0A4Y2AR83</accession>
<sequence>FVLLVLVALVVCTLAQWPYYGGYYGGYNGYVAANPYAYNYYGAYNPALSYLWKK</sequence>
<keyword evidence="4" id="KW-1185">Reference proteome</keyword>
<organism evidence="2 4">
    <name type="scientific">Araneus ventricosus</name>
    <name type="common">Orbweaver spider</name>
    <name type="synonym">Epeira ventricosa</name>
    <dbReference type="NCBI Taxonomy" id="182803"/>
    <lineage>
        <taxon>Eukaryota</taxon>
        <taxon>Metazoa</taxon>
        <taxon>Ecdysozoa</taxon>
        <taxon>Arthropoda</taxon>
        <taxon>Chelicerata</taxon>
        <taxon>Arachnida</taxon>
        <taxon>Araneae</taxon>
        <taxon>Araneomorphae</taxon>
        <taxon>Entelegynae</taxon>
        <taxon>Araneoidea</taxon>
        <taxon>Araneidae</taxon>
        <taxon>Araneus</taxon>
    </lineage>
</organism>
<name>A0A4Y2AR83_ARAVE</name>
<proteinExistence type="predicted"/>
<evidence type="ECO:0000313" key="3">
    <source>
        <dbReference type="EMBL" id="GBN04443.1"/>
    </source>
</evidence>
<feature type="chain" id="PRO_5036129068" evidence="1">
    <location>
        <begin position="16"/>
        <end position="54"/>
    </location>
</feature>
<comment type="caution">
    <text evidence="2">The sequence shown here is derived from an EMBL/GenBank/DDBJ whole genome shotgun (WGS) entry which is preliminary data.</text>
</comment>
<evidence type="ECO:0000256" key="1">
    <source>
        <dbReference type="SAM" id="SignalP"/>
    </source>
</evidence>
<protein>
    <submittedName>
        <fullName evidence="2">Uncharacterized protein</fullName>
    </submittedName>
</protein>
<dbReference type="EMBL" id="BGPR01115582">
    <property type="protein sequence ID" value="GBN04443.1"/>
    <property type="molecule type" value="Genomic_DNA"/>
</dbReference>
<dbReference type="Proteomes" id="UP000499080">
    <property type="component" value="Unassembled WGS sequence"/>
</dbReference>
<dbReference type="EMBL" id="BGPR01232731">
    <property type="protein sequence ID" value="GBL81514.1"/>
    <property type="molecule type" value="Genomic_DNA"/>
</dbReference>
<gene>
    <name evidence="2" type="ORF">AVEN_202993_1</name>
    <name evidence="3" type="ORF">AVEN_29316_1</name>
</gene>
<reference evidence="2 4" key="1">
    <citation type="journal article" date="2019" name="Sci. Rep.">
        <title>Orb-weaving spider Araneus ventricosus genome elucidates the spidroin gene catalogue.</title>
        <authorList>
            <person name="Kono N."/>
            <person name="Nakamura H."/>
            <person name="Ohtoshi R."/>
            <person name="Moran D.A.P."/>
            <person name="Shinohara A."/>
            <person name="Yoshida Y."/>
            <person name="Fujiwara M."/>
            <person name="Mori M."/>
            <person name="Tomita M."/>
            <person name="Arakawa K."/>
        </authorList>
    </citation>
    <scope>NUCLEOTIDE SEQUENCE [LARGE SCALE GENOMIC DNA]</scope>
</reference>
<evidence type="ECO:0000313" key="2">
    <source>
        <dbReference type="EMBL" id="GBL81514.1"/>
    </source>
</evidence>